<dbReference type="GO" id="GO:0016740">
    <property type="term" value="F:transferase activity"/>
    <property type="evidence" value="ECO:0007669"/>
    <property type="project" value="UniProtKB-KW"/>
</dbReference>
<organism evidence="1 2">
    <name type="scientific">Polluticaenibacter yanchengensis</name>
    <dbReference type="NCBI Taxonomy" id="3014562"/>
    <lineage>
        <taxon>Bacteria</taxon>
        <taxon>Pseudomonadati</taxon>
        <taxon>Bacteroidota</taxon>
        <taxon>Chitinophagia</taxon>
        <taxon>Chitinophagales</taxon>
        <taxon>Chitinophagaceae</taxon>
        <taxon>Polluticaenibacter</taxon>
    </lineage>
</organism>
<dbReference type="EMBL" id="JAQGEF010000003">
    <property type="protein sequence ID" value="MDA3613964.1"/>
    <property type="molecule type" value="Genomic_DNA"/>
</dbReference>
<protein>
    <submittedName>
        <fullName evidence="1">Acyl transferase</fullName>
    </submittedName>
</protein>
<dbReference type="Proteomes" id="UP001210231">
    <property type="component" value="Unassembled WGS sequence"/>
</dbReference>
<accession>A0ABT4UH82</accession>
<evidence type="ECO:0000313" key="2">
    <source>
        <dbReference type="Proteomes" id="UP001210231"/>
    </source>
</evidence>
<name>A0ABT4UH82_9BACT</name>
<proteinExistence type="predicted"/>
<keyword evidence="1" id="KW-0808">Transferase</keyword>
<evidence type="ECO:0000313" key="1">
    <source>
        <dbReference type="EMBL" id="MDA3613964.1"/>
    </source>
</evidence>
<dbReference type="SUPFAM" id="SSF56801">
    <property type="entry name" value="Acetyl-CoA synthetase-like"/>
    <property type="match status" value="1"/>
</dbReference>
<sequence length="324" mass="36352">MQNLIGAIFNESESNFKNLALEVYGFQQQNNNVYRDFAKMSNRMNAVTSLKDIPFLPISLFKTHEVKSYDSNTDIVFTSSSTTGTGVSKHYVHDVNIYEQSFIKGFEHFYGDIRAYAFVCLLPSYLERSGSSLIYMAEKLIALSGDADSGFYLKATDEMISIIHKRESLGKKTILLGVTFALLDFASGFKKPLKHTIVMETGGMKGRRKEMTRTEVHEELTAAFGTEDIHSEYGMTELLGQAYSKGKGIYTCSPWMKVFIRSYDDPFDIKEQGTGVLCIADLSNIYSCSFIETQDLATIHLNGDFEILGRLDNSDIRGCSLLTV</sequence>
<dbReference type="RefSeq" id="WP_407030294.1">
    <property type="nucleotide sequence ID" value="NZ_JAQGEF010000003.1"/>
</dbReference>
<reference evidence="1 2" key="1">
    <citation type="submission" date="2022-12" db="EMBL/GenBank/DDBJ databases">
        <title>Chitinophagaceae gen. sp. nov., a new member of the family Chitinophagaceae, isolated from soil in a chemical factory.</title>
        <authorList>
            <person name="Ke Z."/>
        </authorList>
    </citation>
    <scope>NUCLEOTIDE SEQUENCE [LARGE SCALE GENOMIC DNA]</scope>
    <source>
        <strain evidence="1 2">LY-5</strain>
    </source>
</reference>
<gene>
    <name evidence="1" type="ORF">O3P16_04040</name>
</gene>
<comment type="caution">
    <text evidence="1">The sequence shown here is derived from an EMBL/GenBank/DDBJ whole genome shotgun (WGS) entry which is preliminary data.</text>
</comment>
<keyword evidence="2" id="KW-1185">Reference proteome</keyword>